<organism evidence="1 2">
    <name type="scientific">Porphyra umbilicalis</name>
    <name type="common">Purple laver</name>
    <name type="synonym">Red alga</name>
    <dbReference type="NCBI Taxonomy" id="2786"/>
    <lineage>
        <taxon>Eukaryota</taxon>
        <taxon>Rhodophyta</taxon>
        <taxon>Bangiophyceae</taxon>
        <taxon>Bangiales</taxon>
        <taxon>Bangiaceae</taxon>
        <taxon>Porphyra</taxon>
    </lineage>
</organism>
<evidence type="ECO:0000313" key="1">
    <source>
        <dbReference type="EMBL" id="OSX71943.1"/>
    </source>
</evidence>
<gene>
    <name evidence="1" type="ORF">BU14_0488s0004</name>
</gene>
<accession>A0A1X6NU79</accession>
<reference evidence="1 2" key="1">
    <citation type="submission" date="2017-03" db="EMBL/GenBank/DDBJ databases">
        <title>WGS assembly of Porphyra umbilicalis.</title>
        <authorList>
            <person name="Brawley S.H."/>
            <person name="Blouin N.A."/>
            <person name="Ficko-Blean E."/>
            <person name="Wheeler G.L."/>
            <person name="Lohr M."/>
            <person name="Goodson H.V."/>
            <person name="Jenkins J.W."/>
            <person name="Blaby-Haas C.E."/>
            <person name="Helliwell K.E."/>
            <person name="Chan C."/>
            <person name="Marriage T."/>
            <person name="Bhattacharya D."/>
            <person name="Klein A.S."/>
            <person name="Badis Y."/>
            <person name="Brodie J."/>
            <person name="Cao Y."/>
            <person name="Collen J."/>
            <person name="Dittami S.M."/>
            <person name="Gachon C.M."/>
            <person name="Green B.R."/>
            <person name="Karpowicz S."/>
            <person name="Kim J.W."/>
            <person name="Kudahl U."/>
            <person name="Lin S."/>
            <person name="Michel G."/>
            <person name="Mittag M."/>
            <person name="Olson B.J."/>
            <person name="Pangilinan J."/>
            <person name="Peng Y."/>
            <person name="Qiu H."/>
            <person name="Shu S."/>
            <person name="Singer J.T."/>
            <person name="Smith A.G."/>
            <person name="Sprecher B.N."/>
            <person name="Wagner V."/>
            <person name="Wang W."/>
            <person name="Wang Z.-Y."/>
            <person name="Yan J."/>
            <person name="Yarish C."/>
            <person name="Zoeuner-Riek S."/>
            <person name="Zhuang Y."/>
            <person name="Zou Y."/>
            <person name="Lindquist E.A."/>
            <person name="Grimwood J."/>
            <person name="Barry K."/>
            <person name="Rokhsar D.S."/>
            <person name="Schmutz J."/>
            <person name="Stiller J.W."/>
            <person name="Grossman A.R."/>
            <person name="Prochnik S.E."/>
        </authorList>
    </citation>
    <scope>NUCLEOTIDE SEQUENCE [LARGE SCALE GENOMIC DNA]</scope>
    <source>
        <strain evidence="1">4086291</strain>
    </source>
</reference>
<proteinExistence type="predicted"/>
<protein>
    <submittedName>
        <fullName evidence="1">Uncharacterized protein</fullName>
    </submittedName>
</protein>
<dbReference type="EMBL" id="KV919097">
    <property type="protein sequence ID" value="OSX71943.1"/>
    <property type="molecule type" value="Genomic_DNA"/>
</dbReference>
<keyword evidence="2" id="KW-1185">Reference proteome</keyword>
<evidence type="ECO:0000313" key="2">
    <source>
        <dbReference type="Proteomes" id="UP000218209"/>
    </source>
</evidence>
<dbReference type="Proteomes" id="UP000218209">
    <property type="component" value="Unassembled WGS sequence"/>
</dbReference>
<dbReference type="OrthoDB" id="539213at2759"/>
<sequence length="213" mass="22757">MADNNAGATTVEDVVEHVAPAVEANLEPAAKKAKVDDPLPGLKELPNYTMNVNGALDADARKDNLHGIADRPISCLLGLGERATTMFKEFNVSTIRDLSEWSLYKKATAIATLADIEETGAREAPCILNIDGAVTEEYEVKSLKEIVDAPVTALQGVGESAAEALAIHHVDTVRKLAGFKYCAWATALITLAEAENTQSAAEKTQETLLKRLA</sequence>
<name>A0A1X6NU79_PORUM</name>
<dbReference type="AlphaFoldDB" id="A0A1X6NU79"/>